<proteinExistence type="predicted"/>
<dbReference type="PROSITE" id="PS51186">
    <property type="entry name" value="GNAT"/>
    <property type="match status" value="1"/>
</dbReference>
<dbReference type="Proteomes" id="UP000627781">
    <property type="component" value="Unassembled WGS sequence"/>
</dbReference>
<evidence type="ECO:0000256" key="1">
    <source>
        <dbReference type="ARBA" id="ARBA00022679"/>
    </source>
</evidence>
<sequence>MKIEIIKMEKYHWENVKDIYFQGISTNIATFQRSVPTFQEWDSSHIKECRLVASFGEKVLGWTALSKVSSRCVYNGVAEVSIYIGEEFRGKGVGKALLNALIKESEENGFWTLQSGIIRENVNSIELHKMCGFRELGIREKVARMSNGVWHDVVLMERRSAVTGIN</sequence>
<keyword evidence="2" id="KW-0012">Acyltransferase</keyword>
<comment type="caution">
    <text evidence="4">The sequence shown here is derived from an EMBL/GenBank/DDBJ whole genome shotgun (WGS) entry which is preliminary data.</text>
</comment>
<protein>
    <submittedName>
        <fullName evidence="4">N-acetyltransferase</fullName>
    </submittedName>
</protein>
<dbReference type="Gene3D" id="3.40.630.30">
    <property type="match status" value="1"/>
</dbReference>
<organism evidence="4 5">
    <name type="scientific">Clostridium cibarium</name>
    <dbReference type="NCBI Taxonomy" id="2762247"/>
    <lineage>
        <taxon>Bacteria</taxon>
        <taxon>Bacillati</taxon>
        <taxon>Bacillota</taxon>
        <taxon>Clostridia</taxon>
        <taxon>Eubacteriales</taxon>
        <taxon>Clostridiaceae</taxon>
        <taxon>Clostridium</taxon>
    </lineage>
</organism>
<dbReference type="Pfam" id="PF00583">
    <property type="entry name" value="Acetyltransf_1"/>
    <property type="match status" value="1"/>
</dbReference>
<evidence type="ECO:0000313" key="4">
    <source>
        <dbReference type="EMBL" id="MBD7910522.1"/>
    </source>
</evidence>
<reference evidence="4 5" key="1">
    <citation type="submission" date="2020-08" db="EMBL/GenBank/DDBJ databases">
        <title>A Genomic Blueprint of the Chicken Gut Microbiome.</title>
        <authorList>
            <person name="Gilroy R."/>
            <person name="Ravi A."/>
            <person name="Getino M."/>
            <person name="Pursley I."/>
            <person name="Horton D.L."/>
            <person name="Alikhan N.-F."/>
            <person name="Baker D."/>
            <person name="Gharbi K."/>
            <person name="Hall N."/>
            <person name="Watson M."/>
            <person name="Adriaenssens E.M."/>
            <person name="Foster-Nyarko E."/>
            <person name="Jarju S."/>
            <person name="Secka A."/>
            <person name="Antonio M."/>
            <person name="Oren A."/>
            <person name="Chaudhuri R."/>
            <person name="La Ragione R.M."/>
            <person name="Hildebrand F."/>
            <person name="Pallen M.J."/>
        </authorList>
    </citation>
    <scope>NUCLEOTIDE SEQUENCE [LARGE SCALE GENOMIC DNA]</scope>
    <source>
        <strain evidence="4 5">Sa3CVN1</strain>
    </source>
</reference>
<dbReference type="InterPro" id="IPR000182">
    <property type="entry name" value="GNAT_dom"/>
</dbReference>
<dbReference type="RefSeq" id="WP_191767765.1">
    <property type="nucleotide sequence ID" value="NZ_JACSRA010000004.1"/>
</dbReference>
<keyword evidence="5" id="KW-1185">Reference proteome</keyword>
<accession>A0ABR8PQS4</accession>
<name>A0ABR8PQS4_9CLOT</name>
<dbReference type="InterPro" id="IPR016181">
    <property type="entry name" value="Acyl_CoA_acyltransferase"/>
</dbReference>
<evidence type="ECO:0000313" key="5">
    <source>
        <dbReference type="Proteomes" id="UP000627781"/>
    </source>
</evidence>
<dbReference type="PANTHER" id="PTHR43072:SF23">
    <property type="entry name" value="UPF0039 PROTEIN C11D3.02C"/>
    <property type="match status" value="1"/>
</dbReference>
<evidence type="ECO:0000259" key="3">
    <source>
        <dbReference type="PROSITE" id="PS51186"/>
    </source>
</evidence>
<dbReference type="EMBL" id="JACSRA010000004">
    <property type="protein sequence ID" value="MBD7910522.1"/>
    <property type="molecule type" value="Genomic_DNA"/>
</dbReference>
<dbReference type="SUPFAM" id="SSF55729">
    <property type="entry name" value="Acyl-CoA N-acyltransferases (Nat)"/>
    <property type="match status" value="1"/>
</dbReference>
<keyword evidence="1" id="KW-0808">Transferase</keyword>
<dbReference type="PANTHER" id="PTHR43072">
    <property type="entry name" value="N-ACETYLTRANSFERASE"/>
    <property type="match status" value="1"/>
</dbReference>
<dbReference type="CDD" id="cd04301">
    <property type="entry name" value="NAT_SF"/>
    <property type="match status" value="1"/>
</dbReference>
<gene>
    <name evidence="4" type="ORF">H9661_04030</name>
</gene>
<feature type="domain" description="N-acetyltransferase" evidence="3">
    <location>
        <begin position="3"/>
        <end position="161"/>
    </location>
</feature>
<evidence type="ECO:0000256" key="2">
    <source>
        <dbReference type="ARBA" id="ARBA00023315"/>
    </source>
</evidence>